<dbReference type="OrthoDB" id="268259at2"/>
<dbReference type="InterPro" id="IPR018639">
    <property type="entry name" value="DUF2062"/>
</dbReference>
<comment type="caution">
    <text evidence="4">The sequence shown here is derived from an EMBL/GenBank/DDBJ whole genome shotgun (WGS) entry which is preliminary data.</text>
</comment>
<feature type="transmembrane region" description="Helical" evidence="2">
    <location>
        <begin position="115"/>
        <end position="138"/>
    </location>
</feature>
<accession>A0A5C6E2U7</accession>
<reference evidence="4 5" key="1">
    <citation type="submission" date="2019-02" db="EMBL/GenBank/DDBJ databases">
        <title>Deep-cultivation of Planctomycetes and their phenomic and genomic characterization uncovers novel biology.</title>
        <authorList>
            <person name="Wiegand S."/>
            <person name="Jogler M."/>
            <person name="Boedeker C."/>
            <person name="Pinto D."/>
            <person name="Vollmers J."/>
            <person name="Rivas-Marin E."/>
            <person name="Kohn T."/>
            <person name="Peeters S.H."/>
            <person name="Heuer A."/>
            <person name="Rast P."/>
            <person name="Oberbeckmann S."/>
            <person name="Bunk B."/>
            <person name="Jeske O."/>
            <person name="Meyerdierks A."/>
            <person name="Storesund J.E."/>
            <person name="Kallscheuer N."/>
            <person name="Luecker S."/>
            <person name="Lage O.M."/>
            <person name="Pohl T."/>
            <person name="Merkel B.J."/>
            <person name="Hornburger P."/>
            <person name="Mueller R.-W."/>
            <person name="Bruemmer F."/>
            <person name="Labrenz M."/>
            <person name="Spormann A.M."/>
            <person name="Op Den Camp H."/>
            <person name="Overmann J."/>
            <person name="Amann R."/>
            <person name="Jetten M.S.M."/>
            <person name="Mascher T."/>
            <person name="Medema M.H."/>
            <person name="Devos D.P."/>
            <person name="Kaster A.-K."/>
            <person name="Ovreas L."/>
            <person name="Rohde M."/>
            <person name="Galperin M.Y."/>
            <person name="Jogler C."/>
        </authorList>
    </citation>
    <scope>NUCLEOTIDE SEQUENCE [LARGE SCALE GENOMIC DNA]</scope>
    <source>
        <strain evidence="4 5">Q31b</strain>
    </source>
</reference>
<protein>
    <recommendedName>
        <fullName evidence="3">DUF2062 domain-containing protein</fullName>
    </recommendedName>
</protein>
<organism evidence="4 5">
    <name type="scientific">Novipirellula aureliae</name>
    <dbReference type="NCBI Taxonomy" id="2527966"/>
    <lineage>
        <taxon>Bacteria</taxon>
        <taxon>Pseudomonadati</taxon>
        <taxon>Planctomycetota</taxon>
        <taxon>Planctomycetia</taxon>
        <taxon>Pirellulales</taxon>
        <taxon>Pirellulaceae</taxon>
        <taxon>Novipirellula</taxon>
    </lineage>
</organism>
<evidence type="ECO:0000256" key="1">
    <source>
        <dbReference type="SAM" id="MobiDB-lite"/>
    </source>
</evidence>
<sequence length="271" mass="29334">MIIWSIKLFSNVRKAIAGRQHPHQLAWAVALGALLGVVPHGNLVAVFLLIFLLSVRVNHAMAGLVTIGVSFIATRLDPSSHEVGQYVLTHPLIAPKISAAWELPLAPWTQLNNTVVMGSFIIGLAALLPIFVLTYPVFRLLANRARRKAEFLEANIDTVDEVPVKTAGKSVILDSGHAQPSPPHSKKTSTQSSPKSSDFQPLDSTVAKKTAVETRIDVIRVRQNAETTSTASNDHTSASTSGAGKTDQQPMDEALNYLLRQLRTSQKKDAA</sequence>
<feature type="compositionally biased region" description="Polar residues" evidence="1">
    <location>
        <begin position="224"/>
        <end position="249"/>
    </location>
</feature>
<keyword evidence="2" id="KW-0472">Membrane</keyword>
<dbReference type="Pfam" id="PF09835">
    <property type="entry name" value="DUF2062"/>
    <property type="match status" value="1"/>
</dbReference>
<feature type="transmembrane region" description="Helical" evidence="2">
    <location>
        <begin position="25"/>
        <end position="53"/>
    </location>
</feature>
<evidence type="ECO:0000259" key="3">
    <source>
        <dbReference type="Pfam" id="PF09835"/>
    </source>
</evidence>
<proteinExistence type="predicted"/>
<feature type="domain" description="DUF2062" evidence="3">
    <location>
        <begin position="18"/>
        <end position="146"/>
    </location>
</feature>
<feature type="region of interest" description="Disordered" evidence="1">
    <location>
        <begin position="173"/>
        <end position="204"/>
    </location>
</feature>
<dbReference type="RefSeq" id="WP_146599713.1">
    <property type="nucleotide sequence ID" value="NZ_SJPY01000003.1"/>
</dbReference>
<feature type="compositionally biased region" description="Low complexity" evidence="1">
    <location>
        <begin position="188"/>
        <end position="197"/>
    </location>
</feature>
<dbReference type="InterPro" id="IPR019935">
    <property type="entry name" value="CHP03546"/>
</dbReference>
<dbReference type="Proteomes" id="UP000315471">
    <property type="component" value="Unassembled WGS sequence"/>
</dbReference>
<keyword evidence="2" id="KW-0812">Transmembrane</keyword>
<evidence type="ECO:0000313" key="5">
    <source>
        <dbReference type="Proteomes" id="UP000315471"/>
    </source>
</evidence>
<keyword evidence="2" id="KW-1133">Transmembrane helix</keyword>
<dbReference type="AlphaFoldDB" id="A0A5C6E2U7"/>
<feature type="transmembrane region" description="Helical" evidence="2">
    <location>
        <begin position="60"/>
        <end position="76"/>
    </location>
</feature>
<dbReference type="EMBL" id="SJPY01000003">
    <property type="protein sequence ID" value="TWU43252.1"/>
    <property type="molecule type" value="Genomic_DNA"/>
</dbReference>
<name>A0A5C6E2U7_9BACT</name>
<evidence type="ECO:0000256" key="2">
    <source>
        <dbReference type="SAM" id="Phobius"/>
    </source>
</evidence>
<feature type="region of interest" description="Disordered" evidence="1">
    <location>
        <begin position="222"/>
        <end position="255"/>
    </location>
</feature>
<evidence type="ECO:0000313" key="4">
    <source>
        <dbReference type="EMBL" id="TWU43252.1"/>
    </source>
</evidence>
<keyword evidence="5" id="KW-1185">Reference proteome</keyword>
<dbReference type="NCBIfam" id="TIGR03546">
    <property type="entry name" value="TIGR03546 family protein"/>
    <property type="match status" value="1"/>
</dbReference>
<gene>
    <name evidence="4" type="ORF">Q31b_22900</name>
</gene>